<dbReference type="EMBL" id="KV460232">
    <property type="protein sequence ID" value="OBT95821.1"/>
    <property type="molecule type" value="Genomic_DNA"/>
</dbReference>
<name>A0A1B8GJ15_9PEZI</name>
<dbReference type="PANTHER" id="PTHR15549">
    <property type="entry name" value="PAIRED IMMUNOGLOBULIN-LIKE TYPE 2 RECEPTOR"/>
    <property type="match status" value="1"/>
</dbReference>
<dbReference type="InterPro" id="IPR051694">
    <property type="entry name" value="Immunoregulatory_rcpt-like"/>
</dbReference>
<sequence>MRPAPALASALLLAILPLASAVTVRTCWGYDGKNWENNVLCPGSQACCGVNGMCLPNKLCNSKKDGTGEIIRGPCATQPYDPVECGEICLYDEIDDRFPRVTICEDDGKYCCNNDKDCCAEGRGVILNGAGKVVGKAVSSSSSTTSVPSTMSTSSTSPPETTTSDSSSTSDPTTTSTKPTTPTAASETTALNDAASPSETAAAGGLATGAKIGIGIAVPLGVLAAAGLGAFLWFRRRRVYSASNDGYKPSPQGSPAQELVATDIPRELQAFPKEQSNIPIELPADEAGMQAAKVNYKPYVRGA</sequence>
<dbReference type="GO" id="GO:0071944">
    <property type="term" value="C:cell periphery"/>
    <property type="evidence" value="ECO:0007669"/>
    <property type="project" value="UniProtKB-ARBA"/>
</dbReference>
<feature type="region of interest" description="Disordered" evidence="5">
    <location>
        <begin position="139"/>
        <end position="196"/>
    </location>
</feature>
<feature type="signal peptide" evidence="7">
    <location>
        <begin position="1"/>
        <end position="21"/>
    </location>
</feature>
<dbReference type="STRING" id="342668.A0A1B8GJ15"/>
<protein>
    <recommendedName>
        <fullName evidence="10">Mid2 domain-containing protein</fullName>
    </recommendedName>
</protein>
<keyword evidence="4 6" id="KW-0472">Membrane</keyword>
<dbReference type="Proteomes" id="UP000091956">
    <property type="component" value="Unassembled WGS sequence"/>
</dbReference>
<evidence type="ECO:0000256" key="2">
    <source>
        <dbReference type="ARBA" id="ARBA00022692"/>
    </source>
</evidence>
<feature type="compositionally biased region" description="Low complexity" evidence="5">
    <location>
        <begin position="139"/>
        <end position="189"/>
    </location>
</feature>
<dbReference type="AlphaFoldDB" id="A0A1B8GJ15"/>
<organism evidence="8 9">
    <name type="scientific">Pseudogymnoascus verrucosus</name>
    <dbReference type="NCBI Taxonomy" id="342668"/>
    <lineage>
        <taxon>Eukaryota</taxon>
        <taxon>Fungi</taxon>
        <taxon>Dikarya</taxon>
        <taxon>Ascomycota</taxon>
        <taxon>Pezizomycotina</taxon>
        <taxon>Leotiomycetes</taxon>
        <taxon>Thelebolales</taxon>
        <taxon>Thelebolaceae</taxon>
        <taxon>Pseudogymnoascus</taxon>
    </lineage>
</organism>
<evidence type="ECO:0000313" key="9">
    <source>
        <dbReference type="Proteomes" id="UP000091956"/>
    </source>
</evidence>
<evidence type="ECO:0000313" key="8">
    <source>
        <dbReference type="EMBL" id="OBT95821.1"/>
    </source>
</evidence>
<dbReference type="RefSeq" id="XP_018129554.1">
    <property type="nucleotide sequence ID" value="XM_018275521.2"/>
</dbReference>
<reference evidence="9" key="2">
    <citation type="journal article" date="2018" name="Nat. Commun.">
        <title>Extreme sensitivity to ultraviolet light in the fungal pathogen causing white-nose syndrome of bats.</title>
        <authorList>
            <person name="Palmer J.M."/>
            <person name="Drees K.P."/>
            <person name="Foster J.T."/>
            <person name="Lindner D.L."/>
        </authorList>
    </citation>
    <scope>NUCLEOTIDE SEQUENCE [LARGE SCALE GENOMIC DNA]</scope>
    <source>
        <strain evidence="9">UAMH 10579</strain>
    </source>
</reference>
<evidence type="ECO:0000256" key="7">
    <source>
        <dbReference type="SAM" id="SignalP"/>
    </source>
</evidence>
<dbReference type="PANTHER" id="PTHR15549:SF26">
    <property type="entry name" value="AXIAL BUDDING PATTERN PROTEIN 2-RELATED"/>
    <property type="match status" value="1"/>
</dbReference>
<evidence type="ECO:0000256" key="6">
    <source>
        <dbReference type="SAM" id="Phobius"/>
    </source>
</evidence>
<reference evidence="8 9" key="1">
    <citation type="submission" date="2016-03" db="EMBL/GenBank/DDBJ databases">
        <title>Comparative genomics of Pseudogymnoascus destructans, the fungus causing white-nose syndrome of bats.</title>
        <authorList>
            <person name="Palmer J.M."/>
            <person name="Drees K.P."/>
            <person name="Foster J.T."/>
            <person name="Lindner D.L."/>
        </authorList>
    </citation>
    <scope>NUCLEOTIDE SEQUENCE [LARGE SCALE GENOMIC DNA]</scope>
    <source>
        <strain evidence="8 9">UAMH 10579</strain>
    </source>
</reference>
<gene>
    <name evidence="8" type="ORF">VE01_06065</name>
</gene>
<keyword evidence="9" id="KW-1185">Reference proteome</keyword>
<keyword evidence="7" id="KW-0732">Signal</keyword>
<keyword evidence="2 6" id="KW-0812">Transmembrane</keyword>
<feature type="chain" id="PRO_5008608634" description="Mid2 domain-containing protein" evidence="7">
    <location>
        <begin position="22"/>
        <end position="303"/>
    </location>
</feature>
<dbReference type="GeneID" id="28839451"/>
<evidence type="ECO:0000256" key="5">
    <source>
        <dbReference type="SAM" id="MobiDB-lite"/>
    </source>
</evidence>
<dbReference type="GO" id="GO:0016020">
    <property type="term" value="C:membrane"/>
    <property type="evidence" value="ECO:0007669"/>
    <property type="project" value="UniProtKB-SubCell"/>
</dbReference>
<evidence type="ECO:0000256" key="1">
    <source>
        <dbReference type="ARBA" id="ARBA00004167"/>
    </source>
</evidence>
<accession>A0A1B8GJ15</accession>
<feature type="transmembrane region" description="Helical" evidence="6">
    <location>
        <begin position="212"/>
        <end position="234"/>
    </location>
</feature>
<evidence type="ECO:0000256" key="3">
    <source>
        <dbReference type="ARBA" id="ARBA00022989"/>
    </source>
</evidence>
<proteinExistence type="predicted"/>
<keyword evidence="3 6" id="KW-1133">Transmembrane helix</keyword>
<evidence type="ECO:0000256" key="4">
    <source>
        <dbReference type="ARBA" id="ARBA00023136"/>
    </source>
</evidence>
<comment type="subcellular location">
    <subcellularLocation>
        <location evidence="1">Membrane</location>
        <topology evidence="1">Single-pass membrane protein</topology>
    </subcellularLocation>
</comment>
<evidence type="ECO:0008006" key="10">
    <source>
        <dbReference type="Google" id="ProtNLM"/>
    </source>
</evidence>
<dbReference type="OrthoDB" id="5215637at2759"/>